<feature type="transmembrane region" description="Helical" evidence="12">
    <location>
        <begin position="107"/>
        <end position="129"/>
    </location>
</feature>
<keyword evidence="6 12" id="KW-0809">Transit peptide</keyword>
<keyword evidence="9 12" id="KW-0472">Membrane</keyword>
<evidence type="ECO:0000256" key="1">
    <source>
        <dbReference type="ARBA" id="ARBA00004448"/>
    </source>
</evidence>
<sequence>MLFFTFVKRSALLSTALRRSVTRLGVEPITKRNAIFTDILDLRHTTMSSATSIYFNSIRSFSTTKVKLHEEKAHDHARLWVIEKATSALLVGLIPCGLLIPNKLFDSILAILITAHTFWGMEAVMVEYVRVLLFGPLIPKIAIGFVYFMTVLMLGGLFYLIFNDIGLCRAFWRIWRNMRKPKDNLKRR</sequence>
<keyword evidence="7 12" id="KW-1133">Transmembrane helix</keyword>
<reference evidence="13" key="1">
    <citation type="submission" date="2022-03" db="EMBL/GenBank/DDBJ databases">
        <authorList>
            <person name="Tunstrom K."/>
        </authorList>
    </citation>
    <scope>NUCLEOTIDE SEQUENCE</scope>
</reference>
<evidence type="ECO:0000256" key="6">
    <source>
        <dbReference type="ARBA" id="ARBA00022946"/>
    </source>
</evidence>
<comment type="similarity">
    <text evidence="2 12">Belongs to the CybS family.</text>
</comment>
<evidence type="ECO:0000256" key="9">
    <source>
        <dbReference type="ARBA" id="ARBA00023136"/>
    </source>
</evidence>
<feature type="binding site" evidence="10">
    <location>
        <position position="128"/>
    </location>
    <ligand>
        <name>a ubiquinone</name>
        <dbReference type="ChEBI" id="CHEBI:16389"/>
        <note>ligand shared with IP/SDHB</note>
    </ligand>
</feature>
<keyword evidence="12" id="KW-0249">Electron transport</keyword>
<dbReference type="Proteomes" id="UP001153954">
    <property type="component" value="Unassembled WGS sequence"/>
</dbReference>
<evidence type="ECO:0000313" key="14">
    <source>
        <dbReference type="Proteomes" id="UP001153954"/>
    </source>
</evidence>
<keyword evidence="5 12" id="KW-0999">Mitochondrion inner membrane</keyword>
<comment type="caution">
    <text evidence="13">The sequence shown here is derived from an EMBL/GenBank/DDBJ whole genome shotgun (WGS) entry which is preliminary data.</text>
</comment>
<gene>
    <name evidence="13" type="ORF">EEDITHA_LOCUS17083</name>
</gene>
<keyword evidence="12" id="KW-0816">Tricarboxylic acid cycle</keyword>
<dbReference type="GO" id="GO:0006099">
    <property type="term" value="P:tricarboxylic acid cycle"/>
    <property type="evidence" value="ECO:0007669"/>
    <property type="project" value="UniProtKB-KW"/>
</dbReference>
<dbReference type="PANTHER" id="PTHR13337:SF2">
    <property type="entry name" value="SUCCINATE DEHYDROGENASE [UBIQUINONE] CYTOCHROME B SMALL SUBUNIT, MITOCHONDRIAL"/>
    <property type="match status" value="1"/>
</dbReference>
<dbReference type="InterPro" id="IPR034804">
    <property type="entry name" value="SQR/QFR_C/D"/>
</dbReference>
<comment type="function">
    <text evidence="12">Membrane-anchoring subunit of succinate dehydrogenase (SDH) that is involved in complex II of the mitochondrial electron transport chain and is responsible for transferring electrons from succinate to ubiquinone (coenzyme Q).</text>
</comment>
<keyword evidence="14" id="KW-1185">Reference proteome</keyword>
<keyword evidence="8 12" id="KW-0496">Mitochondrion</keyword>
<dbReference type="GO" id="GO:0020037">
    <property type="term" value="F:heme binding"/>
    <property type="evidence" value="ECO:0007669"/>
    <property type="project" value="TreeGrafter"/>
</dbReference>
<evidence type="ECO:0000256" key="8">
    <source>
        <dbReference type="ARBA" id="ARBA00023128"/>
    </source>
</evidence>
<comment type="caution">
    <text evidence="12">Lacks conserved residue(s) required for the propagation of feature annotation.</text>
</comment>
<dbReference type="GO" id="GO:0005743">
    <property type="term" value="C:mitochondrial inner membrane"/>
    <property type="evidence" value="ECO:0007669"/>
    <property type="project" value="UniProtKB-SubCell"/>
</dbReference>
<evidence type="ECO:0000313" key="13">
    <source>
        <dbReference type="EMBL" id="CAH2102451.1"/>
    </source>
</evidence>
<keyword evidence="12" id="KW-0349">Heme</keyword>
<evidence type="ECO:0000256" key="4">
    <source>
        <dbReference type="ARBA" id="ARBA00022692"/>
    </source>
</evidence>
<feature type="transmembrane region" description="Helical" evidence="12">
    <location>
        <begin position="141"/>
        <end position="162"/>
    </location>
</feature>
<dbReference type="GO" id="GO:0046872">
    <property type="term" value="F:metal ion binding"/>
    <property type="evidence" value="ECO:0007669"/>
    <property type="project" value="UniProtKB-KW"/>
</dbReference>
<dbReference type="GO" id="GO:0048039">
    <property type="term" value="F:ubiquinone binding"/>
    <property type="evidence" value="ECO:0007669"/>
    <property type="project" value="TreeGrafter"/>
</dbReference>
<dbReference type="InterPro" id="IPR007992">
    <property type="entry name" value="CybS"/>
</dbReference>
<dbReference type="Pfam" id="PF05328">
    <property type="entry name" value="CybS"/>
    <property type="match status" value="1"/>
</dbReference>
<protein>
    <recommendedName>
        <fullName evidence="12">Succinate dehydrogenase [ubiquinone] cytochrome b small subunit</fullName>
    </recommendedName>
</protein>
<keyword evidence="3 12" id="KW-0813">Transport</keyword>
<organism evidence="13 14">
    <name type="scientific">Euphydryas editha</name>
    <name type="common">Edith's checkerspot</name>
    <dbReference type="NCBI Taxonomy" id="104508"/>
    <lineage>
        <taxon>Eukaryota</taxon>
        <taxon>Metazoa</taxon>
        <taxon>Ecdysozoa</taxon>
        <taxon>Arthropoda</taxon>
        <taxon>Hexapoda</taxon>
        <taxon>Insecta</taxon>
        <taxon>Pterygota</taxon>
        <taxon>Neoptera</taxon>
        <taxon>Endopterygota</taxon>
        <taxon>Lepidoptera</taxon>
        <taxon>Glossata</taxon>
        <taxon>Ditrysia</taxon>
        <taxon>Papilionoidea</taxon>
        <taxon>Nymphalidae</taxon>
        <taxon>Nymphalinae</taxon>
        <taxon>Euphydryas</taxon>
    </lineage>
</organism>
<dbReference type="AlphaFoldDB" id="A0AAU9USD8"/>
<accession>A0AAU9USD8</accession>
<keyword evidence="4 12" id="KW-0812">Transmembrane</keyword>
<proteinExistence type="inferred from homology"/>
<evidence type="ECO:0000256" key="10">
    <source>
        <dbReference type="PIRSR" id="PIRSR607992-1"/>
    </source>
</evidence>
<feature type="binding site" description="axial binding residue" evidence="11">
    <location>
        <position position="116"/>
    </location>
    <ligand>
        <name>heme b</name>
        <dbReference type="ChEBI" id="CHEBI:60344"/>
        <note>ligand shared with SDHC</note>
    </ligand>
    <ligandPart>
        <name>Fe</name>
        <dbReference type="ChEBI" id="CHEBI:18248"/>
    </ligandPart>
</feature>
<dbReference type="GO" id="GO:0006121">
    <property type="term" value="P:mitochondrial electron transport, succinate to ubiquinone"/>
    <property type="evidence" value="ECO:0007669"/>
    <property type="project" value="TreeGrafter"/>
</dbReference>
<name>A0AAU9USD8_EUPED</name>
<comment type="subcellular location">
    <subcellularLocation>
        <location evidence="1 12">Mitochondrion inner membrane</location>
        <topology evidence="1 12">Multi-pass membrane protein</topology>
    </subcellularLocation>
</comment>
<evidence type="ECO:0000256" key="5">
    <source>
        <dbReference type="ARBA" id="ARBA00022792"/>
    </source>
</evidence>
<keyword evidence="11 12" id="KW-0479">Metal-binding</keyword>
<dbReference type="Gene3D" id="1.20.1300.10">
    <property type="entry name" value="Fumarate reductase/succinate dehydrogenase, transmembrane subunit"/>
    <property type="match status" value="1"/>
</dbReference>
<evidence type="ECO:0000256" key="7">
    <source>
        <dbReference type="ARBA" id="ARBA00022989"/>
    </source>
</evidence>
<evidence type="ECO:0000256" key="11">
    <source>
        <dbReference type="PIRSR" id="PIRSR607992-2"/>
    </source>
</evidence>
<evidence type="ECO:0000256" key="3">
    <source>
        <dbReference type="ARBA" id="ARBA00022448"/>
    </source>
</evidence>
<dbReference type="EMBL" id="CAKOGL010000025">
    <property type="protein sequence ID" value="CAH2102451.1"/>
    <property type="molecule type" value="Genomic_DNA"/>
</dbReference>
<keyword evidence="11" id="KW-0408">Iron</keyword>
<evidence type="ECO:0000256" key="2">
    <source>
        <dbReference type="ARBA" id="ARBA00007294"/>
    </source>
</evidence>
<dbReference type="PANTHER" id="PTHR13337">
    <property type="entry name" value="SUCCINATE DEHYDROGENASE"/>
    <property type="match status" value="1"/>
</dbReference>
<evidence type="ECO:0000256" key="12">
    <source>
        <dbReference type="RuleBase" id="RU364031"/>
    </source>
</evidence>